<dbReference type="InterPro" id="IPR011010">
    <property type="entry name" value="DNA_brk_join_enz"/>
</dbReference>
<dbReference type="GO" id="GO:0006310">
    <property type="term" value="P:DNA recombination"/>
    <property type="evidence" value="ECO:0007669"/>
    <property type="project" value="UniProtKB-KW"/>
</dbReference>
<dbReference type="InterPro" id="IPR013762">
    <property type="entry name" value="Integrase-like_cat_sf"/>
</dbReference>
<keyword evidence="4" id="KW-1185">Reference proteome</keyword>
<proteinExistence type="predicted"/>
<dbReference type="Gene3D" id="1.10.443.10">
    <property type="entry name" value="Intergrase catalytic core"/>
    <property type="match status" value="1"/>
</dbReference>
<dbReference type="RefSeq" id="WP_166035763.1">
    <property type="nucleotide sequence ID" value="NZ_CP049887.1"/>
</dbReference>
<dbReference type="InterPro" id="IPR002104">
    <property type="entry name" value="Integrase_catalytic"/>
</dbReference>
<dbReference type="KEGG" id="vhy:G7082_13690"/>
<dbReference type="PROSITE" id="PS51898">
    <property type="entry name" value="TYR_RECOMBINASE"/>
    <property type="match status" value="1"/>
</dbReference>
<dbReference type="Pfam" id="PF00589">
    <property type="entry name" value="Phage_integrase"/>
    <property type="match status" value="1"/>
</dbReference>
<dbReference type="EMBL" id="CP049887">
    <property type="protein sequence ID" value="QIL49476.1"/>
    <property type="molecule type" value="Genomic_DNA"/>
</dbReference>
<evidence type="ECO:0000256" key="1">
    <source>
        <dbReference type="ARBA" id="ARBA00023172"/>
    </source>
</evidence>
<dbReference type="AlphaFoldDB" id="A0A6G8AWV7"/>
<keyword evidence="1" id="KW-0233">DNA recombination</keyword>
<organism evidence="3 4">
    <name type="scientific">Vagococcus hydrophili</name>
    <dbReference type="NCBI Taxonomy" id="2714947"/>
    <lineage>
        <taxon>Bacteria</taxon>
        <taxon>Bacillati</taxon>
        <taxon>Bacillota</taxon>
        <taxon>Bacilli</taxon>
        <taxon>Lactobacillales</taxon>
        <taxon>Enterococcaceae</taxon>
        <taxon>Vagococcus</taxon>
    </lineage>
</organism>
<evidence type="ECO:0000259" key="2">
    <source>
        <dbReference type="PROSITE" id="PS51898"/>
    </source>
</evidence>
<dbReference type="GO" id="GO:0003677">
    <property type="term" value="F:DNA binding"/>
    <property type="evidence" value="ECO:0007669"/>
    <property type="project" value="InterPro"/>
</dbReference>
<dbReference type="Proteomes" id="UP000501747">
    <property type="component" value="Chromosome"/>
</dbReference>
<sequence>MGNVDLFSKSISILQKIYDLNKELDNEFIFCTNNGTPIQISAINSFLRSYVEPKMTSDKKLSSHIFRHTHVSKLAELGVPLYAIQDRVGHESSDITEKIYLHITKDVRDKLKVDIEKM</sequence>
<reference evidence="3 4" key="1">
    <citation type="submission" date="2020-03" db="EMBL/GenBank/DDBJ databases">
        <title>Vagococcus sp. nov., isolated from beetles.</title>
        <authorList>
            <person name="Hyun D.-W."/>
            <person name="Bae J.-W."/>
        </authorList>
    </citation>
    <scope>NUCLEOTIDE SEQUENCE [LARGE SCALE GENOMIC DNA]</scope>
    <source>
        <strain evidence="3 4">HDW17B</strain>
    </source>
</reference>
<dbReference type="GO" id="GO:0015074">
    <property type="term" value="P:DNA integration"/>
    <property type="evidence" value="ECO:0007669"/>
    <property type="project" value="InterPro"/>
</dbReference>
<dbReference type="SUPFAM" id="SSF56349">
    <property type="entry name" value="DNA breaking-rejoining enzymes"/>
    <property type="match status" value="1"/>
</dbReference>
<evidence type="ECO:0000313" key="4">
    <source>
        <dbReference type="Proteomes" id="UP000501747"/>
    </source>
</evidence>
<evidence type="ECO:0000313" key="3">
    <source>
        <dbReference type="EMBL" id="QIL49476.1"/>
    </source>
</evidence>
<accession>A0A6G8AWV7</accession>
<feature type="domain" description="Tyr recombinase" evidence="2">
    <location>
        <begin position="1"/>
        <end position="113"/>
    </location>
</feature>
<gene>
    <name evidence="3" type="ORF">G7082_13690</name>
</gene>
<name>A0A6G8AWV7_9ENTE</name>
<protein>
    <submittedName>
        <fullName evidence="3">Tyrosine-type recombinase/integrase</fullName>
    </submittedName>
</protein>